<sequence>MKYARKIQKLFICAGLLHCIEILTMNFMLTLSNIPCVHTIRSLEPLLAGMLVYLFPMPNKTNESDKDSKIDNIERWIGTILMVLGALLATWRSGQCYLLGIIIFLGILTNLFMVIRNICIQHITVENDDIIFTQIILYGISTLLSFLLLFINDFPYLSVKKYMTILCFIGLCSFIYNSTSIIVCSRVSLVSHSLLTMLKRPTIIFASIIYFDTQISLMMIIGNIIILIGIILYKINIIALLSISRTKLYIIISSLILIFSIVIIFPPVHNYTNVNDSLRIKMVKMNKDFPLFYWRHATGVDNFGDKLSDILIKLIVDSNLSVITSDKPYSLCKKPKLLAIGSIFNFACRNDVIWGSGILDPSHFHPRLNSTLKHTLDIRAVRGPRTRNILISKFNLNVPEVYGDPALLLPYYLTSYKKLSKPTIPILIILHHADVKNKSIQFGLNGIVTANAFVPWNELLSLIVQSKLVISSSLHGIIVSEAFGISARLLKSPHFSLFKFYDYYESTNRTLRYATTIDQAINMGGEKLPNINLKPLLNAFPFDKFVTNKNS</sequence>
<organism evidence="8 10">
    <name type="scientific">Rotaria sordida</name>
    <dbReference type="NCBI Taxonomy" id="392033"/>
    <lineage>
        <taxon>Eukaryota</taxon>
        <taxon>Metazoa</taxon>
        <taxon>Spiralia</taxon>
        <taxon>Gnathifera</taxon>
        <taxon>Rotifera</taxon>
        <taxon>Eurotatoria</taxon>
        <taxon>Bdelloidea</taxon>
        <taxon>Philodinida</taxon>
        <taxon>Philodinidae</taxon>
        <taxon>Rotaria</taxon>
    </lineage>
</organism>
<name>A0A815D6U2_9BILA</name>
<evidence type="ECO:0000259" key="6">
    <source>
        <dbReference type="Pfam" id="PF03151"/>
    </source>
</evidence>
<feature type="transmembrane region" description="Helical" evidence="5">
    <location>
        <begin position="12"/>
        <end position="31"/>
    </location>
</feature>
<evidence type="ECO:0000256" key="1">
    <source>
        <dbReference type="ARBA" id="ARBA00004141"/>
    </source>
</evidence>
<protein>
    <recommendedName>
        <fullName evidence="12">Polysaccharide pyruvyl transferase domain-containing protein</fullName>
    </recommendedName>
</protein>
<comment type="caution">
    <text evidence="8">The sequence shown here is derived from an EMBL/GenBank/DDBJ whole genome shotgun (WGS) entry which is preliminary data.</text>
</comment>
<keyword evidence="4 5" id="KW-0472">Membrane</keyword>
<feature type="domain" description="Sugar phosphate transporter" evidence="6">
    <location>
        <begin position="8"/>
        <end position="233"/>
    </location>
</feature>
<evidence type="ECO:0000256" key="5">
    <source>
        <dbReference type="SAM" id="Phobius"/>
    </source>
</evidence>
<evidence type="ECO:0000256" key="3">
    <source>
        <dbReference type="ARBA" id="ARBA00022989"/>
    </source>
</evidence>
<dbReference type="Pfam" id="PF03151">
    <property type="entry name" value="TPT"/>
    <property type="match status" value="1"/>
</dbReference>
<keyword evidence="2 5" id="KW-0812">Transmembrane</keyword>
<feature type="transmembrane region" description="Helical" evidence="5">
    <location>
        <begin position="97"/>
        <end position="118"/>
    </location>
</feature>
<feature type="domain" description="Polysaccharide pyruvyl transferase" evidence="7">
    <location>
        <begin position="316"/>
        <end position="487"/>
    </location>
</feature>
<evidence type="ECO:0000313" key="9">
    <source>
        <dbReference type="EMBL" id="CAF1569174.1"/>
    </source>
</evidence>
<dbReference type="Pfam" id="PF04230">
    <property type="entry name" value="PS_pyruv_trans"/>
    <property type="match status" value="1"/>
</dbReference>
<dbReference type="GO" id="GO:0016020">
    <property type="term" value="C:membrane"/>
    <property type="evidence" value="ECO:0007669"/>
    <property type="project" value="UniProtKB-SubCell"/>
</dbReference>
<dbReference type="InterPro" id="IPR007345">
    <property type="entry name" value="Polysacch_pyruvyl_Trfase"/>
</dbReference>
<dbReference type="PANTHER" id="PTHR11132">
    <property type="entry name" value="SOLUTE CARRIER FAMILY 35"/>
    <property type="match status" value="1"/>
</dbReference>
<proteinExistence type="predicted"/>
<dbReference type="AlphaFoldDB" id="A0A815D6U2"/>
<keyword evidence="11" id="KW-1185">Reference proteome</keyword>
<evidence type="ECO:0000256" key="2">
    <source>
        <dbReference type="ARBA" id="ARBA00022692"/>
    </source>
</evidence>
<evidence type="ECO:0008006" key="12">
    <source>
        <dbReference type="Google" id="ProtNLM"/>
    </source>
</evidence>
<keyword evidence="3 5" id="KW-1133">Transmembrane helix</keyword>
<feature type="transmembrane region" description="Helical" evidence="5">
    <location>
        <begin position="130"/>
        <end position="151"/>
    </location>
</feature>
<reference evidence="8" key="1">
    <citation type="submission" date="2021-02" db="EMBL/GenBank/DDBJ databases">
        <authorList>
            <person name="Nowell W R."/>
        </authorList>
    </citation>
    <scope>NUCLEOTIDE SEQUENCE</scope>
</reference>
<feature type="transmembrane region" description="Helical" evidence="5">
    <location>
        <begin position="217"/>
        <end position="241"/>
    </location>
</feature>
<evidence type="ECO:0000313" key="10">
    <source>
        <dbReference type="Proteomes" id="UP000663854"/>
    </source>
</evidence>
<evidence type="ECO:0000259" key="7">
    <source>
        <dbReference type="Pfam" id="PF04230"/>
    </source>
</evidence>
<accession>A0A815D6U2</accession>
<evidence type="ECO:0000256" key="4">
    <source>
        <dbReference type="ARBA" id="ARBA00023136"/>
    </source>
</evidence>
<evidence type="ECO:0000313" key="11">
    <source>
        <dbReference type="Proteomes" id="UP000663870"/>
    </source>
</evidence>
<feature type="transmembrane region" description="Helical" evidence="5">
    <location>
        <begin position="248"/>
        <end position="268"/>
    </location>
</feature>
<gene>
    <name evidence="9" type="ORF">JXQ802_LOCUS45039</name>
    <name evidence="8" type="ORF">PYM288_LOCUS29547</name>
</gene>
<feature type="transmembrane region" description="Helical" evidence="5">
    <location>
        <begin position="76"/>
        <end position="91"/>
    </location>
</feature>
<dbReference type="EMBL" id="CAJNOH010002448">
    <property type="protein sequence ID" value="CAF1293943.1"/>
    <property type="molecule type" value="Genomic_DNA"/>
</dbReference>
<dbReference type="InterPro" id="IPR050186">
    <property type="entry name" value="TPT_transporter"/>
</dbReference>
<dbReference type="Proteomes" id="UP000663870">
    <property type="component" value="Unassembled WGS sequence"/>
</dbReference>
<evidence type="ECO:0000313" key="8">
    <source>
        <dbReference type="EMBL" id="CAF1293943.1"/>
    </source>
</evidence>
<feature type="transmembrane region" description="Helical" evidence="5">
    <location>
        <begin position="163"/>
        <end position="182"/>
    </location>
</feature>
<dbReference type="Proteomes" id="UP000663854">
    <property type="component" value="Unassembled WGS sequence"/>
</dbReference>
<dbReference type="InterPro" id="IPR004853">
    <property type="entry name" value="Sugar_P_trans_dom"/>
</dbReference>
<comment type="subcellular location">
    <subcellularLocation>
        <location evidence="1">Membrane</location>
        <topology evidence="1">Multi-pass membrane protein</topology>
    </subcellularLocation>
</comment>
<dbReference type="EMBL" id="CAJNOL010003624">
    <property type="protein sequence ID" value="CAF1569174.1"/>
    <property type="molecule type" value="Genomic_DNA"/>
</dbReference>